<organism evidence="1 2">
    <name type="scientific">Eiseniibacteriota bacterium</name>
    <dbReference type="NCBI Taxonomy" id="2212470"/>
    <lineage>
        <taxon>Bacteria</taxon>
        <taxon>Candidatus Eiseniibacteriota</taxon>
    </lineage>
</organism>
<gene>
    <name evidence="1" type="ORF">E6K73_13705</name>
</gene>
<evidence type="ECO:0000313" key="1">
    <source>
        <dbReference type="EMBL" id="TMQ47388.1"/>
    </source>
</evidence>
<accession>A0A538S7M7</accession>
<sequence length="286" mass="30578">MSGSPRLLLATRSLVGVSLATRDRLLDVVARYREPESLAVTLSKAVGAGVDGVLASPLPVLFAAVAELKQTVPIYALLPALTEHERNDFEPGVEGLIERARGSAGLLARLRAGWSGLARPAALYRGDLARRLPLLIELEVARLSPRALKGVVLDACLTDLVLAAGKRAFFDSYCRFVRRRFGAAAGLETHNLGLLLARLREWDLRPDLVVGPLNPCGLMMKPSVAEVLDELKRTDVPVVAKELRAGGVVSLVRGAEFARSHGAYGLAPDLAEVEDVGTELRALGKG</sequence>
<dbReference type="Proteomes" id="UP000320184">
    <property type="component" value="Unassembled WGS sequence"/>
</dbReference>
<protein>
    <submittedName>
        <fullName evidence="1">Uncharacterized protein</fullName>
    </submittedName>
</protein>
<dbReference type="AlphaFoldDB" id="A0A538S7M7"/>
<comment type="caution">
    <text evidence="1">The sequence shown here is derived from an EMBL/GenBank/DDBJ whole genome shotgun (WGS) entry which is preliminary data.</text>
</comment>
<proteinExistence type="predicted"/>
<evidence type="ECO:0000313" key="2">
    <source>
        <dbReference type="Proteomes" id="UP000320184"/>
    </source>
</evidence>
<reference evidence="1 2" key="1">
    <citation type="journal article" date="2019" name="Nat. Microbiol.">
        <title>Mediterranean grassland soil C-N compound turnover is dependent on rainfall and depth, and is mediated by genomically divergent microorganisms.</title>
        <authorList>
            <person name="Diamond S."/>
            <person name="Andeer P.F."/>
            <person name="Li Z."/>
            <person name="Crits-Christoph A."/>
            <person name="Burstein D."/>
            <person name="Anantharaman K."/>
            <person name="Lane K.R."/>
            <person name="Thomas B.C."/>
            <person name="Pan C."/>
            <person name="Northen T.R."/>
            <person name="Banfield J.F."/>
        </authorList>
    </citation>
    <scope>NUCLEOTIDE SEQUENCE [LARGE SCALE GENOMIC DNA]</scope>
    <source>
        <strain evidence="1">WS_3</strain>
    </source>
</reference>
<dbReference type="EMBL" id="VBOT01000186">
    <property type="protein sequence ID" value="TMQ47388.1"/>
    <property type="molecule type" value="Genomic_DNA"/>
</dbReference>
<name>A0A538S7M7_UNCEI</name>